<evidence type="ECO:0000256" key="7">
    <source>
        <dbReference type="ARBA" id="ARBA00023136"/>
    </source>
</evidence>
<evidence type="ECO:0000256" key="5">
    <source>
        <dbReference type="ARBA" id="ARBA00022692"/>
    </source>
</evidence>
<proteinExistence type="inferred from homology"/>
<dbReference type="InterPro" id="IPR038770">
    <property type="entry name" value="Na+/solute_symporter_sf"/>
</dbReference>
<dbReference type="PANTHER" id="PTHR36838:SF1">
    <property type="entry name" value="SLR1864 PROTEIN"/>
    <property type="match status" value="1"/>
</dbReference>
<evidence type="ECO:0000313" key="10">
    <source>
        <dbReference type="Proteomes" id="UP001305815"/>
    </source>
</evidence>
<comment type="subcellular location">
    <subcellularLocation>
        <location evidence="1">Cell membrane</location>
        <topology evidence="1">Multi-pass membrane protein</topology>
    </subcellularLocation>
</comment>
<feature type="transmembrane region" description="Helical" evidence="8">
    <location>
        <begin position="67"/>
        <end position="89"/>
    </location>
</feature>
<evidence type="ECO:0000256" key="4">
    <source>
        <dbReference type="ARBA" id="ARBA00022475"/>
    </source>
</evidence>
<feature type="transmembrane region" description="Helical" evidence="8">
    <location>
        <begin position="219"/>
        <end position="241"/>
    </location>
</feature>
<dbReference type="InterPro" id="IPR004776">
    <property type="entry name" value="Mem_transp_PIN-like"/>
</dbReference>
<feature type="transmembrane region" description="Helical" evidence="8">
    <location>
        <begin position="110"/>
        <end position="137"/>
    </location>
</feature>
<comment type="similarity">
    <text evidence="2">Belongs to the auxin efflux carrier (TC 2.A.69) family.</text>
</comment>
<feature type="transmembrane region" description="Helical" evidence="8">
    <location>
        <begin position="6"/>
        <end position="25"/>
    </location>
</feature>
<feature type="transmembrane region" description="Helical" evidence="8">
    <location>
        <begin position="37"/>
        <end position="55"/>
    </location>
</feature>
<feature type="transmembrane region" description="Helical" evidence="8">
    <location>
        <begin position="157"/>
        <end position="174"/>
    </location>
</feature>
<dbReference type="PANTHER" id="PTHR36838">
    <property type="entry name" value="AUXIN EFFLUX CARRIER FAMILY PROTEIN"/>
    <property type="match status" value="1"/>
</dbReference>
<dbReference type="Gene3D" id="1.20.1530.20">
    <property type="match status" value="1"/>
</dbReference>
<protein>
    <submittedName>
        <fullName evidence="9">Transporter</fullName>
    </submittedName>
</protein>
<dbReference type="Proteomes" id="UP001305815">
    <property type="component" value="Chromosome"/>
</dbReference>
<keyword evidence="4" id="KW-1003">Cell membrane</keyword>
<evidence type="ECO:0000256" key="6">
    <source>
        <dbReference type="ARBA" id="ARBA00022989"/>
    </source>
</evidence>
<keyword evidence="5 8" id="KW-0812">Transmembrane</keyword>
<feature type="transmembrane region" description="Helical" evidence="8">
    <location>
        <begin position="253"/>
        <end position="276"/>
    </location>
</feature>
<keyword evidence="3" id="KW-0813">Transport</keyword>
<evidence type="ECO:0000256" key="2">
    <source>
        <dbReference type="ARBA" id="ARBA00010145"/>
    </source>
</evidence>
<dbReference type="EMBL" id="AP027742">
    <property type="protein sequence ID" value="BDZ78109.1"/>
    <property type="molecule type" value="Genomic_DNA"/>
</dbReference>
<keyword evidence="10" id="KW-1185">Reference proteome</keyword>
<dbReference type="Pfam" id="PF03547">
    <property type="entry name" value="Mem_trans"/>
    <property type="match status" value="2"/>
</dbReference>
<feature type="transmembrane region" description="Helical" evidence="8">
    <location>
        <begin position="282"/>
        <end position="306"/>
    </location>
</feature>
<evidence type="ECO:0000256" key="3">
    <source>
        <dbReference type="ARBA" id="ARBA00022448"/>
    </source>
</evidence>
<evidence type="ECO:0000256" key="1">
    <source>
        <dbReference type="ARBA" id="ARBA00004651"/>
    </source>
</evidence>
<dbReference type="RefSeq" id="WP_316265098.1">
    <property type="nucleotide sequence ID" value="NZ_AP027742.1"/>
</dbReference>
<sequence>MELSILLAEQIAALFLMGLVGYLAVKSGKFREYESRIISNLVVYICSPCVIIDAFQIDFTADKVKGLLLAGGASILVHIILIGGGKLLSKPFHLNGIEKASVEYSNSGNLIVPLVGAVLGAEWVFYTTAFMIVQTILIWTHGQSVICQGLEMNYRKILLNPNIIAIITGLFLFLTKIRLPVIVNECISGFGDMIGPASMMVVGMIIGNVDLKWVFCQKRPYFICFLRLIFFPMIIILIFACSGIRNLHPDAEYILMIVILAASAPAAVMVTQLAQIHDRDAIYASVINVMSVIFCIVTMPLMLLFYEELI</sequence>
<organism evidence="9 10">
    <name type="scientific">Claveliimonas bilis</name>
    <dbReference type="NCBI Taxonomy" id="3028070"/>
    <lineage>
        <taxon>Bacteria</taxon>
        <taxon>Bacillati</taxon>
        <taxon>Bacillota</taxon>
        <taxon>Clostridia</taxon>
        <taxon>Lachnospirales</taxon>
        <taxon>Lachnospiraceae</taxon>
        <taxon>Claveliimonas</taxon>
    </lineage>
</organism>
<evidence type="ECO:0000256" key="8">
    <source>
        <dbReference type="SAM" id="Phobius"/>
    </source>
</evidence>
<feature type="transmembrane region" description="Helical" evidence="8">
    <location>
        <begin position="186"/>
        <end position="207"/>
    </location>
</feature>
<gene>
    <name evidence="9" type="primary">mleP3</name>
    <name evidence="9" type="ORF">Lac1_22920</name>
</gene>
<name>A0ABM8I4W7_9FIRM</name>
<keyword evidence="6 8" id="KW-1133">Transmembrane helix</keyword>
<accession>A0ABM8I4W7</accession>
<keyword evidence="7 8" id="KW-0472">Membrane</keyword>
<reference evidence="10" key="1">
    <citation type="journal article" date="2023" name="Int. J. Syst. Evol. Microbiol.">
        <title>Claveliimonas bilis gen. nov., sp. nov., deoxycholic acid-producing bacteria isolated from human faeces, and reclassification of Sellimonas monacensis Zenner et al. 2021 as Claveliimonas monacensis comb. nov.</title>
        <authorList>
            <person name="Hisatomi A."/>
            <person name="Kastawa N.W.E.P.G."/>
            <person name="Song I."/>
            <person name="Ohkuma M."/>
            <person name="Fukiya S."/>
            <person name="Sakamoto M."/>
        </authorList>
    </citation>
    <scope>NUCLEOTIDE SEQUENCE [LARGE SCALE GENOMIC DNA]</scope>
    <source>
        <strain evidence="10">12BBH14</strain>
    </source>
</reference>
<evidence type="ECO:0000313" key="9">
    <source>
        <dbReference type="EMBL" id="BDZ78109.1"/>
    </source>
</evidence>